<keyword evidence="6" id="KW-0282">Flagellum</keyword>
<dbReference type="InterPro" id="IPR046358">
    <property type="entry name" value="Flagellin_C"/>
</dbReference>
<dbReference type="SUPFAM" id="SSF64518">
    <property type="entry name" value="Phase 1 flagellin"/>
    <property type="match status" value="2"/>
</dbReference>
<dbReference type="EMBL" id="JACRAF010000006">
    <property type="protein sequence ID" value="MBI4920611.1"/>
    <property type="molecule type" value="Genomic_DNA"/>
</dbReference>
<accession>A0A933KZB6</accession>
<keyword evidence="3" id="KW-0964">Secreted</keyword>
<dbReference type="Pfam" id="PF00700">
    <property type="entry name" value="Flagellin_C"/>
    <property type="match status" value="1"/>
</dbReference>
<sequence length="519" mass="52048">MSAVTLSQAVRTNLLSLQNTASLLDVTQTRLATGNKVNSALDNPTSYFTAASLNSRAGDLGNLLDSVSNAVQTIQAANDGITSITKLVESAQATANQAQQLSETVGTGGQAAVTGSVAIGADTTASVTGTSSFAGYTILADGSGFSGTSLTLQVNGSNITFDFYNSAGGATPYTGSNIGIDTDDGTGMSPQPLTLGLAAMQAGLRASGVFGTADATVGLDASNHLEITLGTDTTSNLTVISDTTAGLSGNFGFTTGQTGTPNSALGLLSGTLTIGSDTFMFGSGLGEINSRAELLTSLATLSGGITASIDGSNHLTLTGSGSSAFAVGGTLDVNAAVGIAEQNYTAGGANPARAALVTQYNGLLDQIDQLTKDAGYNGNNLLAGSSTTLKVVFNETGTSSLTITGKDTSATGLGLAQLSNTSFDANSAITAILGNLKTATDTLRADASSFGSNLSIVQTRQDFTKALINTLQTGASNLTLADSNEEAANLLALQTRQSLSTKALSLASQSDQNVLRLLQ</sequence>
<comment type="caution">
    <text evidence="6">The sequence shown here is derived from an EMBL/GenBank/DDBJ whole genome shotgun (WGS) entry which is preliminary data.</text>
</comment>
<keyword evidence="6" id="KW-0966">Cell projection</keyword>
<evidence type="ECO:0000259" key="5">
    <source>
        <dbReference type="Pfam" id="PF00700"/>
    </source>
</evidence>
<dbReference type="InterPro" id="IPR001029">
    <property type="entry name" value="Flagellin_N"/>
</dbReference>
<evidence type="ECO:0000313" key="7">
    <source>
        <dbReference type="Proteomes" id="UP000782610"/>
    </source>
</evidence>
<evidence type="ECO:0000256" key="2">
    <source>
        <dbReference type="ARBA" id="ARBA00023143"/>
    </source>
</evidence>
<dbReference type="GO" id="GO:0009288">
    <property type="term" value="C:bacterial-type flagellum"/>
    <property type="evidence" value="ECO:0007669"/>
    <property type="project" value="UniProtKB-SubCell"/>
</dbReference>
<keyword evidence="6" id="KW-0969">Cilium</keyword>
<comment type="similarity">
    <text evidence="1 3">Belongs to the bacterial flagellin family.</text>
</comment>
<comment type="function">
    <text evidence="3">Flagellin is the subunit protein which polymerizes to form the filaments of bacterial flagella.</text>
</comment>
<organism evidence="6 7">
    <name type="scientific">Devosia nanyangense</name>
    <dbReference type="NCBI Taxonomy" id="1228055"/>
    <lineage>
        <taxon>Bacteria</taxon>
        <taxon>Pseudomonadati</taxon>
        <taxon>Pseudomonadota</taxon>
        <taxon>Alphaproteobacteria</taxon>
        <taxon>Hyphomicrobiales</taxon>
        <taxon>Devosiaceae</taxon>
        <taxon>Devosia</taxon>
    </lineage>
</organism>
<evidence type="ECO:0000313" key="6">
    <source>
        <dbReference type="EMBL" id="MBI4920611.1"/>
    </source>
</evidence>
<evidence type="ECO:0000256" key="3">
    <source>
        <dbReference type="RuleBase" id="RU362073"/>
    </source>
</evidence>
<name>A0A933KZB6_9HYPH</name>
<proteinExistence type="inferred from homology"/>
<evidence type="ECO:0000256" key="1">
    <source>
        <dbReference type="ARBA" id="ARBA00005709"/>
    </source>
</evidence>
<reference evidence="6" key="1">
    <citation type="submission" date="2020-07" db="EMBL/GenBank/DDBJ databases">
        <title>Huge and variable diversity of episymbiotic CPR bacteria and DPANN archaea in groundwater ecosystems.</title>
        <authorList>
            <person name="He C.Y."/>
            <person name="Keren R."/>
            <person name="Whittaker M."/>
            <person name="Farag I.F."/>
            <person name="Doudna J."/>
            <person name="Cate J.H.D."/>
            <person name="Banfield J.F."/>
        </authorList>
    </citation>
    <scope>NUCLEOTIDE SEQUENCE</scope>
    <source>
        <strain evidence="6">NC_groundwater_1586_Pr3_B-0.1um_66_15</strain>
    </source>
</reference>
<feature type="domain" description="Flagellin C-terminal" evidence="5">
    <location>
        <begin position="435"/>
        <end position="518"/>
    </location>
</feature>
<dbReference type="AlphaFoldDB" id="A0A933KZB6"/>
<dbReference type="GO" id="GO:0005198">
    <property type="term" value="F:structural molecule activity"/>
    <property type="evidence" value="ECO:0007669"/>
    <property type="project" value="UniProtKB-UniRule"/>
</dbReference>
<dbReference type="Pfam" id="PF00669">
    <property type="entry name" value="Flagellin_N"/>
    <property type="match status" value="1"/>
</dbReference>
<gene>
    <name evidence="6" type="ORF">HY834_02590</name>
</gene>
<keyword evidence="2 3" id="KW-0975">Bacterial flagellum</keyword>
<comment type="subcellular location">
    <subcellularLocation>
        <location evidence="3">Secreted</location>
    </subcellularLocation>
    <subcellularLocation>
        <location evidence="3">Bacterial flagellum</location>
    </subcellularLocation>
</comment>
<feature type="domain" description="Flagellin N-terminal" evidence="4">
    <location>
        <begin position="13"/>
        <end position="100"/>
    </location>
</feature>
<dbReference type="GO" id="GO:0005576">
    <property type="term" value="C:extracellular region"/>
    <property type="evidence" value="ECO:0007669"/>
    <property type="project" value="UniProtKB-SubCell"/>
</dbReference>
<dbReference type="Gene3D" id="1.20.1330.10">
    <property type="entry name" value="f41 fragment of flagellin, N-terminal domain"/>
    <property type="match status" value="1"/>
</dbReference>
<protein>
    <recommendedName>
        <fullName evidence="3">Flagellin</fullName>
    </recommendedName>
</protein>
<dbReference type="Proteomes" id="UP000782610">
    <property type="component" value="Unassembled WGS sequence"/>
</dbReference>
<evidence type="ECO:0000259" key="4">
    <source>
        <dbReference type="Pfam" id="PF00669"/>
    </source>
</evidence>